<feature type="domain" description="AB hydrolase-1" evidence="2">
    <location>
        <begin position="34"/>
        <end position="165"/>
    </location>
</feature>
<accession>A0AAE5AVE1</accession>
<dbReference type="Proteomes" id="UP000436692">
    <property type="component" value="Unassembled WGS sequence"/>
</dbReference>
<dbReference type="RefSeq" id="WP_156547128.1">
    <property type="nucleotide sequence ID" value="NZ_JABAEJ010000002.1"/>
</dbReference>
<reference evidence="3 4" key="1">
    <citation type="submission" date="2019-12" db="EMBL/GenBank/DDBJ databases">
        <title>Whole-genome sequencing of Allorhizobium vitis.</title>
        <authorList>
            <person name="Gan H.M."/>
            <person name="Szegedi E."/>
            <person name="Burr T."/>
            <person name="Savka M.A."/>
        </authorList>
    </citation>
    <scope>NUCLEOTIDE SEQUENCE [LARGE SCALE GENOMIC DNA]</scope>
    <source>
        <strain evidence="3 4">CG989</strain>
    </source>
</reference>
<proteinExistence type="predicted"/>
<dbReference type="PRINTS" id="PR00412">
    <property type="entry name" value="EPOXHYDRLASE"/>
</dbReference>
<comment type="caution">
    <text evidence="3">The sequence shown here is derived from an EMBL/GenBank/DDBJ whole genome shotgun (WGS) entry which is preliminary data.</text>
</comment>
<evidence type="ECO:0000313" key="4">
    <source>
        <dbReference type="Proteomes" id="UP000436692"/>
    </source>
</evidence>
<protein>
    <submittedName>
        <fullName evidence="3">Alpha/beta fold hydrolase</fullName>
    </submittedName>
</protein>
<dbReference type="EMBL" id="WPHM01000002">
    <property type="protein sequence ID" value="MUZ56980.1"/>
    <property type="molecule type" value="Genomic_DNA"/>
</dbReference>
<evidence type="ECO:0000259" key="2">
    <source>
        <dbReference type="Pfam" id="PF00561"/>
    </source>
</evidence>
<dbReference type="Pfam" id="PF00561">
    <property type="entry name" value="Abhydrolase_1"/>
    <property type="match status" value="1"/>
</dbReference>
<name>A0AAE5AVE1_AGRVI</name>
<dbReference type="InterPro" id="IPR000639">
    <property type="entry name" value="Epox_hydrolase-like"/>
</dbReference>
<keyword evidence="1 3" id="KW-0378">Hydrolase</keyword>
<evidence type="ECO:0000313" key="3">
    <source>
        <dbReference type="EMBL" id="MUZ56980.1"/>
    </source>
</evidence>
<dbReference type="SUPFAM" id="SSF53474">
    <property type="entry name" value="alpha/beta-Hydrolases"/>
    <property type="match status" value="1"/>
</dbReference>
<dbReference type="InterPro" id="IPR029058">
    <property type="entry name" value="AB_hydrolase_fold"/>
</dbReference>
<dbReference type="Gene3D" id="3.40.50.1820">
    <property type="entry name" value="alpha/beta hydrolase"/>
    <property type="match status" value="1"/>
</dbReference>
<gene>
    <name evidence="3" type="ORF">GOZ95_05835</name>
</gene>
<sequence>MNNLSAADNLAAPQSHHADVNGIRLHYIELGEGPAVIFCHGFPETWRSWCHQISALAMAGYRAIALDMRGHGGSDCPDDLADYSVIHTVGDVIGLMDVLQIPKAVIVGHDAGTTTAYNAALMRPDRFYGVMALSIPFMPRPQRNMMNAMIAAAPPGFYMRYFQSPAAPEKELDADPRETLRRIYFHNSGDNPAGPSGMETDASGHLLPSLATPDGEMTFLPDDELDQAANDYRRTGFRGGLNGYRVFDLNWKLTAPWSDMALTVPATFIGGDRDIVMHFPGFRQAAEAMPQAEFVKTAGHWIQKEAPAAVNAHLLRFLRQVLPAG</sequence>
<evidence type="ECO:0000256" key="1">
    <source>
        <dbReference type="ARBA" id="ARBA00022801"/>
    </source>
</evidence>
<dbReference type="AlphaFoldDB" id="A0AAE5AVE1"/>
<dbReference type="InterPro" id="IPR000073">
    <property type="entry name" value="AB_hydrolase_1"/>
</dbReference>
<dbReference type="PANTHER" id="PTHR43329">
    <property type="entry name" value="EPOXIDE HYDROLASE"/>
    <property type="match status" value="1"/>
</dbReference>
<dbReference type="GO" id="GO:0016787">
    <property type="term" value="F:hydrolase activity"/>
    <property type="evidence" value="ECO:0007669"/>
    <property type="project" value="UniProtKB-KW"/>
</dbReference>
<organism evidence="3 4">
    <name type="scientific">Agrobacterium vitis</name>
    <name type="common">Rhizobium vitis</name>
    <dbReference type="NCBI Taxonomy" id="373"/>
    <lineage>
        <taxon>Bacteria</taxon>
        <taxon>Pseudomonadati</taxon>
        <taxon>Pseudomonadota</taxon>
        <taxon>Alphaproteobacteria</taxon>
        <taxon>Hyphomicrobiales</taxon>
        <taxon>Rhizobiaceae</taxon>
        <taxon>Rhizobium/Agrobacterium group</taxon>
        <taxon>Agrobacterium</taxon>
    </lineage>
</organism>